<dbReference type="SUPFAM" id="SSF51735">
    <property type="entry name" value="NAD(P)-binding Rossmann-fold domains"/>
    <property type="match status" value="1"/>
</dbReference>
<dbReference type="Gene3D" id="3.40.50.720">
    <property type="entry name" value="NAD(P)-binding Rossmann-like Domain"/>
    <property type="match status" value="2"/>
</dbReference>
<protein>
    <submittedName>
        <fullName evidence="7">D-2-hydroxyacid dehydrogenase</fullName>
    </submittedName>
</protein>
<dbReference type="Pfam" id="PF00389">
    <property type="entry name" value="2-Hacid_dh"/>
    <property type="match status" value="1"/>
</dbReference>
<accession>A0ABX0J2D0</accession>
<dbReference type="EMBL" id="JAAOIW010000001">
    <property type="protein sequence ID" value="NHN28963.1"/>
    <property type="molecule type" value="Genomic_DNA"/>
</dbReference>
<dbReference type="InterPro" id="IPR036291">
    <property type="entry name" value="NAD(P)-bd_dom_sf"/>
</dbReference>
<keyword evidence="2 4" id="KW-0560">Oxidoreductase</keyword>
<dbReference type="PANTHER" id="PTHR43333:SF1">
    <property type="entry name" value="D-ISOMER SPECIFIC 2-HYDROXYACID DEHYDROGENASE NAD-BINDING DOMAIN-CONTAINING PROTEIN"/>
    <property type="match status" value="1"/>
</dbReference>
<evidence type="ECO:0000256" key="4">
    <source>
        <dbReference type="RuleBase" id="RU003719"/>
    </source>
</evidence>
<comment type="caution">
    <text evidence="7">The sequence shown here is derived from an EMBL/GenBank/DDBJ whole genome shotgun (WGS) entry which is preliminary data.</text>
</comment>
<dbReference type="SUPFAM" id="SSF52283">
    <property type="entry name" value="Formate/glycerate dehydrogenase catalytic domain-like"/>
    <property type="match status" value="1"/>
</dbReference>
<evidence type="ECO:0000256" key="1">
    <source>
        <dbReference type="ARBA" id="ARBA00005854"/>
    </source>
</evidence>
<proteinExistence type="inferred from homology"/>
<evidence type="ECO:0000313" key="8">
    <source>
        <dbReference type="Proteomes" id="UP001165962"/>
    </source>
</evidence>
<evidence type="ECO:0000259" key="5">
    <source>
        <dbReference type="Pfam" id="PF00389"/>
    </source>
</evidence>
<name>A0ABX0J2D0_9BACL</name>
<comment type="similarity">
    <text evidence="1 4">Belongs to the D-isomer specific 2-hydroxyacid dehydrogenase family.</text>
</comment>
<keyword evidence="3" id="KW-0520">NAD</keyword>
<dbReference type="Proteomes" id="UP001165962">
    <property type="component" value="Unassembled WGS sequence"/>
</dbReference>
<evidence type="ECO:0000256" key="3">
    <source>
        <dbReference type="ARBA" id="ARBA00023027"/>
    </source>
</evidence>
<dbReference type="InterPro" id="IPR006139">
    <property type="entry name" value="D-isomer_2_OHA_DH_cat_dom"/>
</dbReference>
<feature type="domain" description="D-isomer specific 2-hydroxyacid dehydrogenase catalytic" evidence="5">
    <location>
        <begin position="42"/>
        <end position="299"/>
    </location>
</feature>
<dbReference type="RefSeq" id="WP_166146342.1">
    <property type="nucleotide sequence ID" value="NZ_JAAOIW010000001.1"/>
</dbReference>
<evidence type="ECO:0000256" key="2">
    <source>
        <dbReference type="ARBA" id="ARBA00023002"/>
    </source>
</evidence>
<dbReference type="CDD" id="cd05300">
    <property type="entry name" value="2-Hacid_dh_1"/>
    <property type="match status" value="1"/>
</dbReference>
<reference evidence="7" key="1">
    <citation type="submission" date="2020-03" db="EMBL/GenBank/DDBJ databases">
        <title>Draft sequencing of Paenibacilllus sp. S3N08.</title>
        <authorList>
            <person name="Kim D.-U."/>
        </authorList>
    </citation>
    <scope>NUCLEOTIDE SEQUENCE</scope>
    <source>
        <strain evidence="7">S3N08</strain>
    </source>
</reference>
<organism evidence="7 8">
    <name type="scientific">Paenibacillus agricola</name>
    <dbReference type="NCBI Taxonomy" id="2716264"/>
    <lineage>
        <taxon>Bacteria</taxon>
        <taxon>Bacillati</taxon>
        <taxon>Bacillota</taxon>
        <taxon>Bacilli</taxon>
        <taxon>Bacillales</taxon>
        <taxon>Paenibacillaceae</taxon>
        <taxon>Paenibacillus</taxon>
    </lineage>
</organism>
<dbReference type="InterPro" id="IPR006140">
    <property type="entry name" value="D-isomer_DH_NAD-bd"/>
</dbReference>
<dbReference type="Pfam" id="PF02826">
    <property type="entry name" value="2-Hacid_dh_C"/>
    <property type="match status" value="1"/>
</dbReference>
<evidence type="ECO:0000259" key="6">
    <source>
        <dbReference type="Pfam" id="PF02826"/>
    </source>
</evidence>
<keyword evidence="8" id="KW-1185">Reference proteome</keyword>
<dbReference type="PANTHER" id="PTHR43333">
    <property type="entry name" value="2-HACID_DH_C DOMAIN-CONTAINING PROTEIN"/>
    <property type="match status" value="1"/>
</dbReference>
<evidence type="ECO:0000313" key="7">
    <source>
        <dbReference type="EMBL" id="NHN28963.1"/>
    </source>
</evidence>
<gene>
    <name evidence="7" type="ORF">G9U52_03840</name>
</gene>
<feature type="domain" description="D-isomer specific 2-hydroxyacid dehydrogenase NAD-binding" evidence="6">
    <location>
        <begin position="93"/>
        <end position="266"/>
    </location>
</feature>
<sequence length="305" mass="33410">MESRHEDRLKQQFPQISFVTGKRGELPQSELEEAVVYVGWPTDDEIRAMPKLQWIQLPSAGADGYVSNPALREQVVVTNSSGVFGVPGAEHAIALMLAFTRQLHVHFRQQAEKIWKRNPYCLEIQDSTVTVIGMGDIGTEICRKAKGLGAYVIAVKRSQAAKPEFVDELVVTADLGEVLERSDFIVSALPMTEQTKGLISAELIKKMKKGAVFINVGRGGTVDEAALIEALQNGDLEGAGLDVTEIEPLPNTSPLWSMDNVMITSHAVGVTPKKADRRTALLVANFEKFLQGEPLTNTVVRARGY</sequence>